<dbReference type="Proteomes" id="UP000215506">
    <property type="component" value="Unassembled WGS sequence"/>
</dbReference>
<keyword evidence="2" id="KW-1185">Reference proteome</keyword>
<accession>A0A231H4C0</accession>
<evidence type="ECO:0008006" key="3">
    <source>
        <dbReference type="Google" id="ProtNLM"/>
    </source>
</evidence>
<protein>
    <recommendedName>
        <fullName evidence="3">DUF4254 domain-containing protein</fullName>
    </recommendedName>
</protein>
<dbReference type="AlphaFoldDB" id="A0A231H4C0"/>
<sequence length="146" mass="16247">MESLPPKHLLLEACRGLTYDGHPVLKCACRLSELHEQRLSAAPGPTLDIDRDRAQLVSDIDRWVATELPRAHGGARMHTETVGTVIDRLAQFSALAYLTLTHEPDRVIHDAWRRLSELAVAYDHLAGEVTAGLCRLPDLSGHRDEE</sequence>
<reference evidence="1 2" key="1">
    <citation type="submission" date="2017-07" db="EMBL/GenBank/DDBJ databases">
        <title>First draft Genome Sequence of Nocardia cerradoensis isolated from human infection.</title>
        <authorList>
            <person name="Carrasco G."/>
        </authorList>
    </citation>
    <scope>NUCLEOTIDE SEQUENCE [LARGE SCALE GENOMIC DNA]</scope>
    <source>
        <strain evidence="1 2">CNM20130759</strain>
    </source>
</reference>
<dbReference type="RefSeq" id="WP_036506165.1">
    <property type="nucleotide sequence ID" value="NZ_JAAXOR010000004.1"/>
</dbReference>
<evidence type="ECO:0000313" key="2">
    <source>
        <dbReference type="Proteomes" id="UP000215506"/>
    </source>
</evidence>
<dbReference type="InterPro" id="IPR025350">
    <property type="entry name" value="DUF4254"/>
</dbReference>
<gene>
    <name evidence="1" type="ORF">B7C42_03936</name>
</gene>
<comment type="caution">
    <text evidence="1">The sequence shown here is derived from an EMBL/GenBank/DDBJ whole genome shotgun (WGS) entry which is preliminary data.</text>
</comment>
<evidence type="ECO:0000313" key="1">
    <source>
        <dbReference type="EMBL" id="OXR43701.1"/>
    </source>
</evidence>
<name>A0A231H4C0_9NOCA</name>
<organism evidence="1 2">
    <name type="scientific">Nocardia cerradoensis</name>
    <dbReference type="NCBI Taxonomy" id="85688"/>
    <lineage>
        <taxon>Bacteria</taxon>
        <taxon>Bacillati</taxon>
        <taxon>Actinomycetota</taxon>
        <taxon>Actinomycetes</taxon>
        <taxon>Mycobacteriales</taxon>
        <taxon>Nocardiaceae</taxon>
        <taxon>Nocardia</taxon>
    </lineage>
</organism>
<dbReference type="Pfam" id="PF14063">
    <property type="entry name" value="DUF4254"/>
    <property type="match status" value="1"/>
</dbReference>
<dbReference type="EMBL" id="NGAF01000008">
    <property type="protein sequence ID" value="OXR43701.1"/>
    <property type="molecule type" value="Genomic_DNA"/>
</dbReference>
<proteinExistence type="predicted"/>